<reference evidence="1 2" key="1">
    <citation type="journal article" date="2016" name="Int. J. Syst. Evol. Microbiol.">
        <title>Polaribacter haliotis sp. nov., isolated from the gut of abalone Haliotis discus hannai.</title>
        <authorList>
            <person name="Kim Y.O."/>
            <person name="Park I.S."/>
            <person name="Park S."/>
            <person name="Nam B.H."/>
            <person name="Park J.M."/>
            <person name="Kim D.G."/>
            <person name="Yoon J.H."/>
        </authorList>
    </citation>
    <scope>NUCLEOTIDE SEQUENCE [LARGE SCALE GENOMIC DNA]</scope>
    <source>
        <strain evidence="1 2">KCTC 52418</strain>
    </source>
</reference>
<name>A0A7L8ACU3_9FLAO</name>
<proteinExistence type="predicted"/>
<accession>A0A7L8ACU3</accession>
<protein>
    <recommendedName>
        <fullName evidence="3">Glycine dehydrogenase</fullName>
    </recommendedName>
</protein>
<dbReference type="OrthoDB" id="1262821at2"/>
<dbReference type="EMBL" id="CP061813">
    <property type="protein sequence ID" value="QOD59823.1"/>
    <property type="molecule type" value="Genomic_DNA"/>
</dbReference>
<organism evidence="1 2">
    <name type="scientific">Polaribacter haliotis</name>
    <dbReference type="NCBI Taxonomy" id="1888915"/>
    <lineage>
        <taxon>Bacteria</taxon>
        <taxon>Pseudomonadati</taxon>
        <taxon>Bacteroidota</taxon>
        <taxon>Flavobacteriia</taxon>
        <taxon>Flavobacteriales</taxon>
        <taxon>Flavobacteriaceae</taxon>
    </lineage>
</organism>
<dbReference type="Proteomes" id="UP000516764">
    <property type="component" value="Chromosome"/>
</dbReference>
<dbReference type="KEGG" id="phal:H9I45_10735"/>
<evidence type="ECO:0000313" key="1">
    <source>
        <dbReference type="EMBL" id="QOD59823.1"/>
    </source>
</evidence>
<evidence type="ECO:0000313" key="2">
    <source>
        <dbReference type="Proteomes" id="UP000516764"/>
    </source>
</evidence>
<gene>
    <name evidence="1" type="ORF">H9I45_10735</name>
</gene>
<evidence type="ECO:0008006" key="3">
    <source>
        <dbReference type="Google" id="ProtNLM"/>
    </source>
</evidence>
<keyword evidence="2" id="KW-1185">Reference proteome</keyword>
<sequence length="87" mass="10064">MFKKLIITCDEATAICDKNQYGEATISELIKLNIHFIKCRICALYTKQNIRMTKIYKGHSKSCKQITHCMSSKDKENLKKTMEESSI</sequence>
<dbReference type="AlphaFoldDB" id="A0A7L8ACU3"/>
<dbReference type="RefSeq" id="WP_088352511.1">
    <property type="nucleotide sequence ID" value="NZ_CP061813.1"/>
</dbReference>